<sequence>MAPSPFGSGIETLSRLHVRRLRRPISTPPPQLFVLACSPNRYLAGQDPRGKGGDKYQKPSFPSLLSAAARSGSLMKSAAVTYPLRYNTDGSWAWASRRMGL</sequence>
<evidence type="ECO:0000313" key="1">
    <source>
        <dbReference type="EMBL" id="VVB01686.1"/>
    </source>
</evidence>
<protein>
    <submittedName>
        <fullName evidence="1">Uncharacterized protein</fullName>
    </submittedName>
</protein>
<accession>A0A565BJ65</accession>
<evidence type="ECO:0000313" key="2">
    <source>
        <dbReference type="Proteomes" id="UP000489600"/>
    </source>
</evidence>
<dbReference type="Proteomes" id="UP000489600">
    <property type="component" value="Unassembled WGS sequence"/>
</dbReference>
<dbReference type="EMBL" id="CABITT030000004">
    <property type="protein sequence ID" value="VVB01686.1"/>
    <property type="molecule type" value="Genomic_DNA"/>
</dbReference>
<proteinExistence type="predicted"/>
<reference evidence="1" key="1">
    <citation type="submission" date="2019-07" db="EMBL/GenBank/DDBJ databases">
        <authorList>
            <person name="Dittberner H."/>
        </authorList>
    </citation>
    <scope>NUCLEOTIDE SEQUENCE [LARGE SCALE GENOMIC DNA]</scope>
</reference>
<organism evidence="1 2">
    <name type="scientific">Arabis nemorensis</name>
    <dbReference type="NCBI Taxonomy" id="586526"/>
    <lineage>
        <taxon>Eukaryota</taxon>
        <taxon>Viridiplantae</taxon>
        <taxon>Streptophyta</taxon>
        <taxon>Embryophyta</taxon>
        <taxon>Tracheophyta</taxon>
        <taxon>Spermatophyta</taxon>
        <taxon>Magnoliopsida</taxon>
        <taxon>eudicotyledons</taxon>
        <taxon>Gunneridae</taxon>
        <taxon>Pentapetalae</taxon>
        <taxon>rosids</taxon>
        <taxon>malvids</taxon>
        <taxon>Brassicales</taxon>
        <taxon>Brassicaceae</taxon>
        <taxon>Arabideae</taxon>
        <taxon>Arabis</taxon>
    </lineage>
</organism>
<name>A0A565BJ65_9BRAS</name>
<comment type="caution">
    <text evidence="1">The sequence shown here is derived from an EMBL/GenBank/DDBJ whole genome shotgun (WGS) entry which is preliminary data.</text>
</comment>
<gene>
    <name evidence="1" type="ORF">ANE_LOCUS12130</name>
</gene>
<dbReference type="AlphaFoldDB" id="A0A565BJ65"/>
<keyword evidence="2" id="KW-1185">Reference proteome</keyword>